<reference evidence="3" key="2">
    <citation type="journal article" date="2017" name="Nat. Plants">
        <title>The Aegilops tauschii genome reveals multiple impacts of transposons.</title>
        <authorList>
            <person name="Zhao G."/>
            <person name="Zou C."/>
            <person name="Li K."/>
            <person name="Wang K."/>
            <person name="Li T."/>
            <person name="Gao L."/>
            <person name="Zhang X."/>
            <person name="Wang H."/>
            <person name="Yang Z."/>
            <person name="Liu X."/>
            <person name="Jiang W."/>
            <person name="Mao L."/>
            <person name="Kong X."/>
            <person name="Jiao Y."/>
            <person name="Jia J."/>
        </authorList>
    </citation>
    <scope>NUCLEOTIDE SEQUENCE [LARGE SCALE GENOMIC DNA]</scope>
    <source>
        <strain evidence="3">cv. AL8/78</strain>
    </source>
</reference>
<dbReference type="SUPFAM" id="SSF81383">
    <property type="entry name" value="F-box domain"/>
    <property type="match status" value="1"/>
</dbReference>
<organism evidence="2 3">
    <name type="scientific">Aegilops tauschii subsp. strangulata</name>
    <name type="common">Goatgrass</name>
    <dbReference type="NCBI Taxonomy" id="200361"/>
    <lineage>
        <taxon>Eukaryota</taxon>
        <taxon>Viridiplantae</taxon>
        <taxon>Streptophyta</taxon>
        <taxon>Embryophyta</taxon>
        <taxon>Tracheophyta</taxon>
        <taxon>Spermatophyta</taxon>
        <taxon>Magnoliopsida</taxon>
        <taxon>Liliopsida</taxon>
        <taxon>Poales</taxon>
        <taxon>Poaceae</taxon>
        <taxon>BOP clade</taxon>
        <taxon>Pooideae</taxon>
        <taxon>Triticodae</taxon>
        <taxon>Triticeae</taxon>
        <taxon>Triticinae</taxon>
        <taxon>Aegilops</taxon>
    </lineage>
</organism>
<feature type="domain" description="F-box" evidence="1">
    <location>
        <begin position="12"/>
        <end position="48"/>
    </location>
</feature>
<dbReference type="PROSITE" id="PS50181">
    <property type="entry name" value="FBOX"/>
    <property type="match status" value="1"/>
</dbReference>
<sequence length="488" mass="55671">MFPCQMQDGNREDVLSNLPDHILLTILDRLNVRDAARTCVLSRRWQQLPAMLSQIKLDVLDFLPEGTTACYEREIVRINGAAVEATKSIMSRRDPSRNTIHLLSMKFFLRDNDTISIGHAVGQIMATHKVETAQFAILTEAHYSRRGDDDLVYYGRNFMLFFEACPGAFGGLTRLKLQDLRFGKSDICNVLLTCKQLKHLRMFNCNSGVWTTLQVEHLELGELEIVNCSFRKVVLISLPKLTQMAFHGWIAFQDPLSVGDVPLLETVDLTNVCLSSHKMVKLSEFLGGTSVRNLRLGFESEKIWVQPEHLTRQLAAVFCQLTFVHMAEIPEGYDLSWSLFILEPAPNLKELYLTVWDHLCTMETDREKRRALSYSIRKGLRWESSASRFQHRSLETLVIFGFESKEYMLTHVRCVMEAAVNLKNVFLYNRLACEMCRDNPPPSSFPFAETKKLLVEKIITSGIDSAASIHFLSGEAIWASHVAKKNFP</sequence>
<dbReference type="InterPro" id="IPR001810">
    <property type="entry name" value="F-box_dom"/>
</dbReference>
<reference evidence="2" key="5">
    <citation type="journal article" date="2021" name="G3 (Bethesda)">
        <title>Aegilops tauschii genome assembly Aet v5.0 features greater sequence contiguity and improved annotation.</title>
        <authorList>
            <person name="Wang L."/>
            <person name="Zhu T."/>
            <person name="Rodriguez J.C."/>
            <person name="Deal K.R."/>
            <person name="Dubcovsky J."/>
            <person name="McGuire P.E."/>
            <person name="Lux T."/>
            <person name="Spannagl M."/>
            <person name="Mayer K.F.X."/>
            <person name="Baldrich P."/>
            <person name="Meyers B.C."/>
            <person name="Huo N."/>
            <person name="Gu Y.Q."/>
            <person name="Zhou H."/>
            <person name="Devos K.M."/>
            <person name="Bennetzen J.L."/>
            <person name="Unver T."/>
            <person name="Budak H."/>
            <person name="Gulick P.J."/>
            <person name="Galiba G."/>
            <person name="Kalapos B."/>
            <person name="Nelson D.R."/>
            <person name="Li P."/>
            <person name="You F.M."/>
            <person name="Luo M.C."/>
            <person name="Dvorak J."/>
        </authorList>
    </citation>
    <scope>NUCLEOTIDE SEQUENCE [LARGE SCALE GENOMIC DNA]</scope>
    <source>
        <strain evidence="2">cv. AL8/78</strain>
    </source>
</reference>
<dbReference type="SUPFAM" id="SSF52047">
    <property type="entry name" value="RNI-like"/>
    <property type="match status" value="1"/>
</dbReference>
<dbReference type="InterPro" id="IPR044997">
    <property type="entry name" value="F-box_plant"/>
</dbReference>
<dbReference type="InterPro" id="IPR055357">
    <property type="entry name" value="LRR_At1g61320_AtMIF1"/>
</dbReference>
<dbReference type="EnsemblPlants" id="AET2Gv20728900.10">
    <property type="protein sequence ID" value="AET2Gv20728900.10"/>
    <property type="gene ID" value="AET2Gv20728900"/>
</dbReference>
<dbReference type="Pfam" id="PF00646">
    <property type="entry name" value="F-box"/>
    <property type="match status" value="1"/>
</dbReference>
<protein>
    <recommendedName>
        <fullName evidence="1">F-box domain-containing protein</fullName>
    </recommendedName>
</protein>
<evidence type="ECO:0000313" key="2">
    <source>
        <dbReference type="EnsemblPlants" id="AET2Gv20728900.10"/>
    </source>
</evidence>
<dbReference type="AlphaFoldDB" id="A0A453C429"/>
<name>A0A453C429_AEGTS</name>
<evidence type="ECO:0000313" key="3">
    <source>
        <dbReference type="Proteomes" id="UP000015105"/>
    </source>
</evidence>
<dbReference type="STRING" id="200361.A0A453C429"/>
<dbReference type="Pfam" id="PF23622">
    <property type="entry name" value="LRR_At1g61320_AtMIF1"/>
    <property type="match status" value="1"/>
</dbReference>
<dbReference type="PANTHER" id="PTHR32153">
    <property type="entry name" value="OJ000223_09.16 PROTEIN"/>
    <property type="match status" value="1"/>
</dbReference>
<reference evidence="2" key="3">
    <citation type="journal article" date="2017" name="Nature">
        <title>Genome sequence of the progenitor of the wheat D genome Aegilops tauschii.</title>
        <authorList>
            <person name="Luo M.C."/>
            <person name="Gu Y.Q."/>
            <person name="Puiu D."/>
            <person name="Wang H."/>
            <person name="Twardziok S.O."/>
            <person name="Deal K.R."/>
            <person name="Huo N."/>
            <person name="Zhu T."/>
            <person name="Wang L."/>
            <person name="Wang Y."/>
            <person name="McGuire P.E."/>
            <person name="Liu S."/>
            <person name="Long H."/>
            <person name="Ramasamy R.K."/>
            <person name="Rodriguez J.C."/>
            <person name="Van S.L."/>
            <person name="Yuan L."/>
            <person name="Wang Z."/>
            <person name="Xia Z."/>
            <person name="Xiao L."/>
            <person name="Anderson O.D."/>
            <person name="Ouyang S."/>
            <person name="Liang Y."/>
            <person name="Zimin A.V."/>
            <person name="Pertea G."/>
            <person name="Qi P."/>
            <person name="Bennetzen J.L."/>
            <person name="Dai X."/>
            <person name="Dawson M.W."/>
            <person name="Muller H.G."/>
            <person name="Kugler K."/>
            <person name="Rivarola-Duarte L."/>
            <person name="Spannagl M."/>
            <person name="Mayer K.F.X."/>
            <person name="Lu F.H."/>
            <person name="Bevan M.W."/>
            <person name="Leroy P."/>
            <person name="Li P."/>
            <person name="You F.M."/>
            <person name="Sun Q."/>
            <person name="Liu Z."/>
            <person name="Lyons E."/>
            <person name="Wicker T."/>
            <person name="Salzberg S.L."/>
            <person name="Devos K.M."/>
            <person name="Dvorak J."/>
        </authorList>
    </citation>
    <scope>NUCLEOTIDE SEQUENCE [LARGE SCALE GENOMIC DNA]</scope>
    <source>
        <strain evidence="2">cv. AL8/78</strain>
    </source>
</reference>
<evidence type="ECO:0000259" key="1">
    <source>
        <dbReference type="PROSITE" id="PS50181"/>
    </source>
</evidence>
<accession>A0A453C429</accession>
<reference evidence="3" key="1">
    <citation type="journal article" date="2014" name="Science">
        <title>Ancient hybridizations among the ancestral genomes of bread wheat.</title>
        <authorList>
            <consortium name="International Wheat Genome Sequencing Consortium,"/>
            <person name="Marcussen T."/>
            <person name="Sandve S.R."/>
            <person name="Heier L."/>
            <person name="Spannagl M."/>
            <person name="Pfeifer M."/>
            <person name="Jakobsen K.S."/>
            <person name="Wulff B.B."/>
            <person name="Steuernagel B."/>
            <person name="Mayer K.F."/>
            <person name="Olsen O.A."/>
        </authorList>
    </citation>
    <scope>NUCLEOTIDE SEQUENCE [LARGE SCALE GENOMIC DNA]</scope>
    <source>
        <strain evidence="3">cv. AL8/78</strain>
    </source>
</reference>
<keyword evidence="3" id="KW-1185">Reference proteome</keyword>
<dbReference type="Gene3D" id="3.80.10.10">
    <property type="entry name" value="Ribonuclease Inhibitor"/>
    <property type="match status" value="1"/>
</dbReference>
<reference evidence="2" key="4">
    <citation type="submission" date="2019-03" db="UniProtKB">
        <authorList>
            <consortium name="EnsemblPlants"/>
        </authorList>
    </citation>
    <scope>IDENTIFICATION</scope>
</reference>
<dbReference type="Gene3D" id="1.20.1280.50">
    <property type="match status" value="1"/>
</dbReference>
<dbReference type="Gramene" id="AET2Gv20728900.10">
    <property type="protein sequence ID" value="AET2Gv20728900.10"/>
    <property type="gene ID" value="AET2Gv20728900"/>
</dbReference>
<dbReference type="Proteomes" id="UP000015105">
    <property type="component" value="Chromosome 2D"/>
</dbReference>
<dbReference type="InterPro" id="IPR036047">
    <property type="entry name" value="F-box-like_dom_sf"/>
</dbReference>
<dbReference type="InterPro" id="IPR032675">
    <property type="entry name" value="LRR_dom_sf"/>
</dbReference>
<proteinExistence type="predicted"/>